<evidence type="ECO:0000313" key="3">
    <source>
        <dbReference type="EMBL" id="GAG87444.1"/>
    </source>
</evidence>
<proteinExistence type="predicted"/>
<keyword evidence="1" id="KW-0175">Coiled coil</keyword>
<gene>
    <name evidence="3" type="ORF">S01H4_28666</name>
</gene>
<evidence type="ECO:0000256" key="1">
    <source>
        <dbReference type="SAM" id="Coils"/>
    </source>
</evidence>
<feature type="region of interest" description="Disordered" evidence="2">
    <location>
        <begin position="1"/>
        <end position="22"/>
    </location>
</feature>
<accession>X1AWH5</accession>
<reference evidence="3" key="1">
    <citation type="journal article" date="2014" name="Front. Microbiol.">
        <title>High frequency of phylogenetically diverse reductive dehalogenase-homologous genes in deep subseafloor sedimentary metagenomes.</title>
        <authorList>
            <person name="Kawai M."/>
            <person name="Futagami T."/>
            <person name="Toyoda A."/>
            <person name="Takaki Y."/>
            <person name="Nishi S."/>
            <person name="Hori S."/>
            <person name="Arai W."/>
            <person name="Tsubouchi T."/>
            <person name="Morono Y."/>
            <person name="Uchiyama I."/>
            <person name="Ito T."/>
            <person name="Fujiyama A."/>
            <person name="Inagaki F."/>
            <person name="Takami H."/>
        </authorList>
    </citation>
    <scope>NUCLEOTIDE SEQUENCE</scope>
    <source>
        <strain evidence="3">Expedition CK06-06</strain>
    </source>
</reference>
<dbReference type="AlphaFoldDB" id="X1AWH5"/>
<dbReference type="EMBL" id="BART01014328">
    <property type="protein sequence ID" value="GAG87444.1"/>
    <property type="molecule type" value="Genomic_DNA"/>
</dbReference>
<protein>
    <submittedName>
        <fullName evidence="3">Uncharacterized protein</fullName>
    </submittedName>
</protein>
<comment type="caution">
    <text evidence="3">The sequence shown here is derived from an EMBL/GenBank/DDBJ whole genome shotgun (WGS) entry which is preliminary data.</text>
</comment>
<name>X1AWH5_9ZZZZ</name>
<sequence length="165" mass="18836">HFDVGGTATSPKLSLTFGKRDEPTPVEETFELGITKLDPETKQFFTSPAKLKQTEGYQTYVKEKSEYDKQVAQYQAQQKAIADAQRDKAEWDQAYSIVARGSRYDPKSRVGFKIQKIHRHREIALQDYQEAKALSLKKEGLKPVYSGEQLVGYEDPVKKMSFPID</sequence>
<evidence type="ECO:0000256" key="2">
    <source>
        <dbReference type="SAM" id="MobiDB-lite"/>
    </source>
</evidence>
<feature type="non-terminal residue" evidence="3">
    <location>
        <position position="165"/>
    </location>
</feature>
<feature type="coiled-coil region" evidence="1">
    <location>
        <begin position="57"/>
        <end position="94"/>
    </location>
</feature>
<feature type="non-terminal residue" evidence="3">
    <location>
        <position position="1"/>
    </location>
</feature>
<organism evidence="3">
    <name type="scientific">marine sediment metagenome</name>
    <dbReference type="NCBI Taxonomy" id="412755"/>
    <lineage>
        <taxon>unclassified sequences</taxon>
        <taxon>metagenomes</taxon>
        <taxon>ecological metagenomes</taxon>
    </lineage>
</organism>